<name>A0A318ZHA7_9EURO</name>
<keyword evidence="3" id="KW-1185">Reference proteome</keyword>
<reference evidence="2 3" key="1">
    <citation type="submission" date="2016-12" db="EMBL/GenBank/DDBJ databases">
        <title>The genomes of Aspergillus section Nigri reveals drivers in fungal speciation.</title>
        <authorList>
            <consortium name="DOE Joint Genome Institute"/>
            <person name="Vesth T.C."/>
            <person name="Nybo J."/>
            <person name="Theobald S."/>
            <person name="Brandl J."/>
            <person name="Frisvad J.C."/>
            <person name="Nielsen K.F."/>
            <person name="Lyhne E.K."/>
            <person name="Kogle M.E."/>
            <person name="Kuo A."/>
            <person name="Riley R."/>
            <person name="Clum A."/>
            <person name="Nolan M."/>
            <person name="Lipzen A."/>
            <person name="Salamov A."/>
            <person name="Henrissat B."/>
            <person name="Wiebenga A."/>
            <person name="De Vries R.P."/>
            <person name="Grigoriev I.V."/>
            <person name="Mortensen U.H."/>
            <person name="Andersen M.R."/>
            <person name="Baker S.E."/>
        </authorList>
    </citation>
    <scope>NUCLEOTIDE SEQUENCE [LARGE SCALE GENOMIC DNA]</scope>
    <source>
        <strain evidence="2 3">JOP 1030-1</strain>
    </source>
</reference>
<evidence type="ECO:0000256" key="1">
    <source>
        <dbReference type="SAM" id="Phobius"/>
    </source>
</evidence>
<dbReference type="EMBL" id="KZ821228">
    <property type="protein sequence ID" value="PYH46137.1"/>
    <property type="molecule type" value="Genomic_DNA"/>
</dbReference>
<gene>
    <name evidence="2" type="ORF">BP01DRAFT_23863</name>
</gene>
<feature type="transmembrane region" description="Helical" evidence="1">
    <location>
        <begin position="45"/>
        <end position="67"/>
    </location>
</feature>
<dbReference type="Proteomes" id="UP000248349">
    <property type="component" value="Unassembled WGS sequence"/>
</dbReference>
<dbReference type="AlphaFoldDB" id="A0A318ZHA7"/>
<proteinExistence type="predicted"/>
<evidence type="ECO:0000313" key="2">
    <source>
        <dbReference type="EMBL" id="PYH46137.1"/>
    </source>
</evidence>
<keyword evidence="1" id="KW-0472">Membrane</keyword>
<accession>A0A318ZHA7</accession>
<protein>
    <submittedName>
        <fullName evidence="2">Uncharacterized protein</fullName>
    </submittedName>
</protein>
<sequence>MKALGDEWWWWWWWWWRIFGEWNSLGGGRVRLPPPHHHLLLSVSYYYYFTHTLSLCLSVSLCLSLVFPSLPGSRRWYSSGRGFTGFPKQSLDPSASQLDVCVYMYSVVVVRESHGTTSEAWNFTVVLSATCITCAVHLQ</sequence>
<evidence type="ECO:0000313" key="3">
    <source>
        <dbReference type="Proteomes" id="UP000248349"/>
    </source>
</evidence>
<dbReference type="GeneID" id="37072482"/>
<keyword evidence="1" id="KW-0812">Transmembrane</keyword>
<organism evidence="2 3">
    <name type="scientific">Aspergillus saccharolyticus JOP 1030-1</name>
    <dbReference type="NCBI Taxonomy" id="1450539"/>
    <lineage>
        <taxon>Eukaryota</taxon>
        <taxon>Fungi</taxon>
        <taxon>Dikarya</taxon>
        <taxon>Ascomycota</taxon>
        <taxon>Pezizomycotina</taxon>
        <taxon>Eurotiomycetes</taxon>
        <taxon>Eurotiomycetidae</taxon>
        <taxon>Eurotiales</taxon>
        <taxon>Aspergillaceae</taxon>
        <taxon>Aspergillus</taxon>
        <taxon>Aspergillus subgen. Circumdati</taxon>
    </lineage>
</organism>
<keyword evidence="1" id="KW-1133">Transmembrane helix</keyword>
<dbReference type="RefSeq" id="XP_025432119.1">
    <property type="nucleotide sequence ID" value="XM_025571254.1"/>
</dbReference>